<dbReference type="Gene3D" id="1.10.287.1260">
    <property type="match status" value="1"/>
</dbReference>
<dbReference type="InterPro" id="IPR045275">
    <property type="entry name" value="MscS_archaea/bacteria_type"/>
</dbReference>
<dbReference type="RefSeq" id="WP_093304831.1">
    <property type="nucleotide sequence ID" value="NZ_FOOH01000014.1"/>
</dbReference>
<evidence type="ECO:0000256" key="6">
    <source>
        <dbReference type="SAM" id="Phobius"/>
    </source>
</evidence>
<feature type="transmembrane region" description="Helical" evidence="6">
    <location>
        <begin position="362"/>
        <end position="383"/>
    </location>
</feature>
<reference evidence="10" key="1">
    <citation type="submission" date="2016-10" db="EMBL/GenBank/DDBJ databases">
        <authorList>
            <person name="Varghese N."/>
            <person name="Submissions S."/>
        </authorList>
    </citation>
    <scope>NUCLEOTIDE SEQUENCE [LARGE SCALE GENOMIC DNA]</scope>
    <source>
        <strain evidence="10">DSM 23515</strain>
    </source>
</reference>
<gene>
    <name evidence="9" type="ORF">SAMN04488033_11432</name>
</gene>
<accession>A0A1I2MJN0</accession>
<evidence type="ECO:0000256" key="7">
    <source>
        <dbReference type="SAM" id="SignalP"/>
    </source>
</evidence>
<evidence type="ECO:0000256" key="4">
    <source>
        <dbReference type="ARBA" id="ARBA00022989"/>
    </source>
</evidence>
<dbReference type="Proteomes" id="UP000199116">
    <property type="component" value="Unassembled WGS sequence"/>
</dbReference>
<feature type="transmembrane region" description="Helical" evidence="6">
    <location>
        <begin position="279"/>
        <end position="296"/>
    </location>
</feature>
<evidence type="ECO:0000256" key="2">
    <source>
        <dbReference type="ARBA" id="ARBA00022475"/>
    </source>
</evidence>
<name>A0A1I2MJN0_9FLAO</name>
<dbReference type="GO" id="GO:0008381">
    <property type="term" value="F:mechanosensitive monoatomic ion channel activity"/>
    <property type="evidence" value="ECO:0007669"/>
    <property type="project" value="InterPro"/>
</dbReference>
<evidence type="ECO:0000256" key="3">
    <source>
        <dbReference type="ARBA" id="ARBA00022692"/>
    </source>
</evidence>
<dbReference type="InterPro" id="IPR023408">
    <property type="entry name" value="MscS_beta-dom_sf"/>
</dbReference>
<dbReference type="SUPFAM" id="SSF82689">
    <property type="entry name" value="Mechanosensitive channel protein MscS (YggB), C-terminal domain"/>
    <property type="match status" value="1"/>
</dbReference>
<dbReference type="AlphaFoldDB" id="A0A1I2MJN0"/>
<dbReference type="InterPro" id="IPR006685">
    <property type="entry name" value="MscS_channel_2nd"/>
</dbReference>
<organism evidence="9 10">
    <name type="scientific">Salegentibacter agarivorans</name>
    <dbReference type="NCBI Taxonomy" id="345907"/>
    <lineage>
        <taxon>Bacteria</taxon>
        <taxon>Pseudomonadati</taxon>
        <taxon>Bacteroidota</taxon>
        <taxon>Flavobacteriia</taxon>
        <taxon>Flavobacteriales</taxon>
        <taxon>Flavobacteriaceae</taxon>
        <taxon>Salegentibacter</taxon>
    </lineage>
</organism>
<feature type="transmembrane region" description="Helical" evidence="6">
    <location>
        <begin position="308"/>
        <end position="327"/>
    </location>
</feature>
<evidence type="ECO:0000259" key="8">
    <source>
        <dbReference type="Pfam" id="PF00924"/>
    </source>
</evidence>
<sequence>MINRIRLLLLSSFCVFWIQTSGFASQQDSTSTEDELPSEEKIADSTDSNYLPNSLKDYNEAYYSITRLNNPLGSPPNRFNLQTPQATLEHFVISCRNKNFKDAAYALNLNLMPNTISEKEAIDIAQKLYFVMDQRVAIDWHGLPDRPDGQVDIRTTTNQAVAGEPRRSVVFGEASIEDRDIIFRLQRVKYQDYGAFWLISANTVENTEELYQVYGPTFLDRHMPNWSQAQIGTVPLWKPVLTILLLIVSYLLGRVVILLIRKIAKSFTKPLILALSKRLGLPAALATGVLFFYITLNNLISYSGAFSSTVYALLLAVVIASITWFFMRILDFAMRYVAENKIGDVTSENSHESRQLFTYLSVARRILTFTVVIVGTAIILSQFRSLEKLGISMLASAGLATIILGIAAQSTLGNIIAGIQIALTKPARIGDTVIIDDRWGYVEDIRFTYMIVRTWDLRRLIVPLKTVISDTFENLSITSPHSINEIEFYVDYRVDVDKLRTKFKELVENSEEWDEEHPPMLQVTEMTEKSLKLRAICSAKTATIAWELHCKLREEMVAYIKELEEGIYFSRSRVELKKPHFTAEDSKKANK</sequence>
<keyword evidence="3 6" id="KW-0812">Transmembrane</keyword>
<dbReference type="Pfam" id="PF00924">
    <property type="entry name" value="MS_channel_2nd"/>
    <property type="match status" value="1"/>
</dbReference>
<dbReference type="SUPFAM" id="SSF50182">
    <property type="entry name" value="Sm-like ribonucleoproteins"/>
    <property type="match status" value="1"/>
</dbReference>
<dbReference type="Gene3D" id="2.30.30.60">
    <property type="match status" value="1"/>
</dbReference>
<keyword evidence="2" id="KW-1003">Cell membrane</keyword>
<keyword evidence="10" id="KW-1185">Reference proteome</keyword>
<dbReference type="PANTHER" id="PTHR30221:SF1">
    <property type="entry name" value="SMALL-CONDUCTANCE MECHANOSENSITIVE CHANNEL"/>
    <property type="match status" value="1"/>
</dbReference>
<dbReference type="PANTHER" id="PTHR30221">
    <property type="entry name" value="SMALL-CONDUCTANCE MECHANOSENSITIVE CHANNEL"/>
    <property type="match status" value="1"/>
</dbReference>
<feature type="domain" description="Mechanosensitive ion channel MscS" evidence="8">
    <location>
        <begin position="411"/>
        <end position="476"/>
    </location>
</feature>
<feature type="transmembrane region" description="Helical" evidence="6">
    <location>
        <begin position="389"/>
        <end position="408"/>
    </location>
</feature>
<dbReference type="GO" id="GO:0005886">
    <property type="term" value="C:plasma membrane"/>
    <property type="evidence" value="ECO:0007669"/>
    <property type="project" value="UniProtKB-SubCell"/>
</dbReference>
<evidence type="ECO:0000313" key="10">
    <source>
        <dbReference type="Proteomes" id="UP000199116"/>
    </source>
</evidence>
<keyword evidence="4 6" id="KW-1133">Transmembrane helix</keyword>
<dbReference type="Gene3D" id="3.30.70.100">
    <property type="match status" value="1"/>
</dbReference>
<proteinExistence type="predicted"/>
<keyword evidence="7" id="KW-0732">Signal</keyword>
<feature type="chain" id="PRO_5011538105" evidence="7">
    <location>
        <begin position="27"/>
        <end position="591"/>
    </location>
</feature>
<evidence type="ECO:0000256" key="5">
    <source>
        <dbReference type="ARBA" id="ARBA00023136"/>
    </source>
</evidence>
<dbReference type="InterPro" id="IPR010920">
    <property type="entry name" value="LSM_dom_sf"/>
</dbReference>
<comment type="subcellular location">
    <subcellularLocation>
        <location evidence="1">Cell membrane</location>
        <topology evidence="1">Multi-pass membrane protein</topology>
    </subcellularLocation>
</comment>
<dbReference type="InterPro" id="IPR011066">
    <property type="entry name" value="MscS_channel_C_sf"/>
</dbReference>
<evidence type="ECO:0000313" key="9">
    <source>
        <dbReference type="EMBL" id="SFF91714.1"/>
    </source>
</evidence>
<keyword evidence="5 6" id="KW-0472">Membrane</keyword>
<protein>
    <submittedName>
        <fullName evidence="9">Small-conductance mechanosensitive channel</fullName>
    </submittedName>
</protein>
<feature type="transmembrane region" description="Helical" evidence="6">
    <location>
        <begin position="236"/>
        <end position="259"/>
    </location>
</feature>
<evidence type="ECO:0000256" key="1">
    <source>
        <dbReference type="ARBA" id="ARBA00004651"/>
    </source>
</evidence>
<dbReference type="EMBL" id="FOOH01000014">
    <property type="protein sequence ID" value="SFF91714.1"/>
    <property type="molecule type" value="Genomic_DNA"/>
</dbReference>
<feature type="signal peptide" evidence="7">
    <location>
        <begin position="1"/>
        <end position="26"/>
    </location>
</feature>